<reference evidence="8" key="1">
    <citation type="submission" date="2017-02" db="EMBL/GenBank/DDBJ databases">
        <title>Delving into the versatile metabolic prowess of the omnipresent phylum Bacteroidetes.</title>
        <authorList>
            <person name="Nobu M.K."/>
            <person name="Mei R."/>
            <person name="Narihiro T."/>
            <person name="Kuroda K."/>
            <person name="Liu W.-T."/>
        </authorList>
    </citation>
    <scope>NUCLEOTIDE SEQUENCE</scope>
    <source>
        <strain evidence="8">ADurb.Bin131</strain>
    </source>
</reference>
<evidence type="ECO:0000259" key="6">
    <source>
        <dbReference type="PROSITE" id="PS51332"/>
    </source>
</evidence>
<dbReference type="Gene3D" id="3.80.30.20">
    <property type="entry name" value="tm_1862 like domain"/>
    <property type="match status" value="1"/>
</dbReference>
<dbReference type="AlphaFoldDB" id="A0A1V6C4W7"/>
<dbReference type="InterPro" id="IPR023404">
    <property type="entry name" value="rSAM_horseshoe"/>
</dbReference>
<evidence type="ECO:0000256" key="3">
    <source>
        <dbReference type="ARBA" id="ARBA00022723"/>
    </source>
</evidence>
<dbReference type="Pfam" id="PF02310">
    <property type="entry name" value="B12-binding"/>
    <property type="match status" value="1"/>
</dbReference>
<comment type="cofactor">
    <cofactor evidence="1">
        <name>[4Fe-4S] cluster</name>
        <dbReference type="ChEBI" id="CHEBI:49883"/>
    </cofactor>
</comment>
<dbReference type="SFLD" id="SFLDG01082">
    <property type="entry name" value="B12-binding_domain_containing"/>
    <property type="match status" value="1"/>
</dbReference>
<name>A0A1V6C4W7_UNCT6</name>
<keyword evidence="2" id="KW-0949">S-adenosyl-L-methionine</keyword>
<dbReference type="GO" id="GO:0046872">
    <property type="term" value="F:metal ion binding"/>
    <property type="evidence" value="ECO:0007669"/>
    <property type="project" value="UniProtKB-KW"/>
</dbReference>
<dbReference type="InterPro" id="IPR034466">
    <property type="entry name" value="Methyltransferase_Class_B"/>
</dbReference>
<dbReference type="EMBL" id="MWDQ01000147">
    <property type="protein sequence ID" value="OQB71900.1"/>
    <property type="molecule type" value="Genomic_DNA"/>
</dbReference>
<organism evidence="8">
    <name type="scientific">candidate division TA06 bacterium ADurb.Bin131</name>
    <dbReference type="NCBI Taxonomy" id="1852827"/>
    <lineage>
        <taxon>Bacteria</taxon>
        <taxon>Bacteria division TA06</taxon>
    </lineage>
</organism>
<protein>
    <submittedName>
        <fullName evidence="8">Coproporphyrinogen III oxidase</fullName>
    </submittedName>
</protein>
<dbReference type="InterPro" id="IPR036724">
    <property type="entry name" value="Cobalamin-bd_sf"/>
</dbReference>
<accession>A0A1V6C4W7</accession>
<dbReference type="PROSITE" id="PS51918">
    <property type="entry name" value="RADICAL_SAM"/>
    <property type="match status" value="1"/>
</dbReference>
<dbReference type="GO" id="GO:0003824">
    <property type="term" value="F:catalytic activity"/>
    <property type="evidence" value="ECO:0007669"/>
    <property type="project" value="InterPro"/>
</dbReference>
<keyword evidence="5" id="KW-0411">Iron-sulfur</keyword>
<dbReference type="Proteomes" id="UP000485562">
    <property type="component" value="Unassembled WGS sequence"/>
</dbReference>
<evidence type="ECO:0000256" key="4">
    <source>
        <dbReference type="ARBA" id="ARBA00023004"/>
    </source>
</evidence>
<dbReference type="GO" id="GO:0031419">
    <property type="term" value="F:cobalamin binding"/>
    <property type="evidence" value="ECO:0007669"/>
    <property type="project" value="InterPro"/>
</dbReference>
<dbReference type="SFLD" id="SFLDG01123">
    <property type="entry name" value="methyltransferase_(Class_B)"/>
    <property type="match status" value="1"/>
</dbReference>
<gene>
    <name evidence="8" type="ORF">BWX89_01567</name>
</gene>
<dbReference type="CDD" id="cd01335">
    <property type="entry name" value="Radical_SAM"/>
    <property type="match status" value="1"/>
</dbReference>
<dbReference type="SUPFAM" id="SSF52242">
    <property type="entry name" value="Cobalamin (vitamin B12)-binding domain"/>
    <property type="match status" value="1"/>
</dbReference>
<evidence type="ECO:0000259" key="7">
    <source>
        <dbReference type="PROSITE" id="PS51918"/>
    </source>
</evidence>
<dbReference type="SMART" id="SM00729">
    <property type="entry name" value="Elp3"/>
    <property type="match status" value="1"/>
</dbReference>
<dbReference type="Pfam" id="PF04055">
    <property type="entry name" value="Radical_SAM"/>
    <property type="match status" value="1"/>
</dbReference>
<dbReference type="InterPro" id="IPR058240">
    <property type="entry name" value="rSAM_sf"/>
</dbReference>
<proteinExistence type="predicted"/>
<dbReference type="Gene3D" id="3.40.50.280">
    <property type="entry name" value="Cobalamin-binding domain"/>
    <property type="match status" value="1"/>
</dbReference>
<sequence>MGTNSLLLSIAGVPKILSDFIPDNGLAILAASLKDNGHSVRILDTNTTSTLEQVFDDTHLSGIKTIAEKIFIKKRKPSILDMIRLKPISNCLEKRKDLIFNKISDDICREIKENCVDFVGMKLWAGDGFKYSLDIARNIKRKFPQIKIFGGGPQVDIFQEEIFKVTDSFDALCFGDGEETINGFADFVAGKTQLDTIPNIIFRKNGKIIKNQRRFVEDLSTLPIPEYHQDIYTGIGDKIKMFVVDESRGCPNHCAFCIHPVKSGKLREKPVSRIVGELENFISEYGVRVFRYAGSNTPGDLLEKTSMQVINKGLNIAYTTFGHFDSMKDVDFNIVRKSGCMSIFFGLESASPEILNKAMHKKNSPDVMESVIRSCKKARIFTVVSVIYPSPFETDQTRKQTMDFILKTRPDSVLIQFPGLYPGTVWGKNPSMFNFTVETDNYAEDIMTYQIKQLFPPRYWKPLPYKVNGMDFRQYAGETERFQKELCDAGITTFVSDEAYLLSRFSGFKSMVDFVDYNRYFLFAGLAGEIRKEINVINENISRGIG</sequence>
<dbReference type="InterPro" id="IPR007197">
    <property type="entry name" value="rSAM"/>
</dbReference>
<evidence type="ECO:0000256" key="1">
    <source>
        <dbReference type="ARBA" id="ARBA00001966"/>
    </source>
</evidence>
<dbReference type="PROSITE" id="PS51332">
    <property type="entry name" value="B12_BINDING"/>
    <property type="match status" value="1"/>
</dbReference>
<dbReference type="SFLD" id="SFLDS00029">
    <property type="entry name" value="Radical_SAM"/>
    <property type="match status" value="1"/>
</dbReference>
<dbReference type="GO" id="GO:0051539">
    <property type="term" value="F:4 iron, 4 sulfur cluster binding"/>
    <property type="evidence" value="ECO:0007669"/>
    <property type="project" value="UniProtKB-KW"/>
</dbReference>
<dbReference type="InterPro" id="IPR006638">
    <property type="entry name" value="Elp3/MiaA/NifB-like_rSAM"/>
</dbReference>
<dbReference type="InterPro" id="IPR006158">
    <property type="entry name" value="Cobalamin-bd"/>
</dbReference>
<dbReference type="InterPro" id="IPR051198">
    <property type="entry name" value="BchE-like"/>
</dbReference>
<feature type="domain" description="B12-binding" evidence="6">
    <location>
        <begin position="8"/>
        <end position="195"/>
    </location>
</feature>
<keyword evidence="3" id="KW-0479">Metal-binding</keyword>
<evidence type="ECO:0000256" key="2">
    <source>
        <dbReference type="ARBA" id="ARBA00022691"/>
    </source>
</evidence>
<comment type="caution">
    <text evidence="8">The sequence shown here is derived from an EMBL/GenBank/DDBJ whole genome shotgun (WGS) entry which is preliminary data.</text>
</comment>
<keyword evidence="4" id="KW-0408">Iron</keyword>
<evidence type="ECO:0000313" key="8">
    <source>
        <dbReference type="EMBL" id="OQB71900.1"/>
    </source>
</evidence>
<feature type="domain" description="Radical SAM core" evidence="7">
    <location>
        <begin position="236"/>
        <end position="458"/>
    </location>
</feature>
<evidence type="ECO:0000256" key="5">
    <source>
        <dbReference type="ARBA" id="ARBA00023014"/>
    </source>
</evidence>
<dbReference type="PANTHER" id="PTHR43409">
    <property type="entry name" value="ANAEROBIC MAGNESIUM-PROTOPORPHYRIN IX MONOMETHYL ESTER CYCLASE-RELATED"/>
    <property type="match status" value="1"/>
</dbReference>
<dbReference type="SUPFAM" id="SSF102114">
    <property type="entry name" value="Radical SAM enzymes"/>
    <property type="match status" value="1"/>
</dbReference>